<dbReference type="GO" id="GO:0042796">
    <property type="term" value="P:snRNA transcription by RNA polymerase III"/>
    <property type="evidence" value="ECO:0007669"/>
    <property type="project" value="TreeGrafter"/>
</dbReference>
<dbReference type="PANTHER" id="PTHR14633:SF3">
    <property type="entry name" value="LITTLE ELONGATION COMPLEX SUBUNIT 2"/>
    <property type="match status" value="1"/>
</dbReference>
<gene>
    <name evidence="2" type="ORF">K457DRAFT_537865</name>
</gene>
<feature type="compositionally biased region" description="Gly residues" evidence="1">
    <location>
        <begin position="516"/>
        <end position="526"/>
    </location>
</feature>
<dbReference type="STRING" id="1314771.A0A197JX33"/>
<proteinExistence type="predicted"/>
<dbReference type="OrthoDB" id="289162at2759"/>
<dbReference type="AlphaFoldDB" id="A0A197JX33"/>
<feature type="compositionally biased region" description="Low complexity" evidence="1">
    <location>
        <begin position="200"/>
        <end position="219"/>
    </location>
</feature>
<dbReference type="PANTHER" id="PTHR14633">
    <property type="entry name" value="LITTLE ELONGATION COMPLEX SUBUNIT 2"/>
    <property type="match status" value="1"/>
</dbReference>
<feature type="region of interest" description="Disordered" evidence="1">
    <location>
        <begin position="462"/>
        <end position="590"/>
    </location>
</feature>
<reference evidence="2 3" key="1">
    <citation type="submission" date="2016-05" db="EMBL/GenBank/DDBJ databases">
        <title>Genome sequencing reveals origins of a unique bacterial endosymbiosis in the earliest lineages of terrestrial Fungi.</title>
        <authorList>
            <consortium name="DOE Joint Genome Institute"/>
            <person name="Uehling J."/>
            <person name="Gryganskyi A."/>
            <person name="Hameed K."/>
            <person name="Tschaplinski T."/>
            <person name="Misztal P."/>
            <person name="Wu S."/>
            <person name="Desiro A."/>
            <person name="Vande Pol N."/>
            <person name="Du Z.-Y."/>
            <person name="Zienkiewicz A."/>
            <person name="Zienkiewicz K."/>
            <person name="Morin E."/>
            <person name="Tisserant E."/>
            <person name="Splivallo R."/>
            <person name="Hainaut M."/>
            <person name="Henrissat B."/>
            <person name="Ohm R."/>
            <person name="Kuo A."/>
            <person name="Yan J."/>
            <person name="Lipzen A."/>
            <person name="Nolan M."/>
            <person name="Labutti K."/>
            <person name="Barry K."/>
            <person name="Goldstein A."/>
            <person name="Labbe J."/>
            <person name="Schadt C."/>
            <person name="Tuskan G."/>
            <person name="Grigoriev I."/>
            <person name="Martin F."/>
            <person name="Vilgalys R."/>
            <person name="Bonito G."/>
        </authorList>
    </citation>
    <scope>NUCLEOTIDE SEQUENCE [LARGE SCALE GENOMIC DNA]</scope>
    <source>
        <strain evidence="2 3">AG-77</strain>
    </source>
</reference>
<feature type="compositionally biased region" description="Basic residues" evidence="1">
    <location>
        <begin position="571"/>
        <end position="581"/>
    </location>
</feature>
<evidence type="ECO:0000313" key="2">
    <source>
        <dbReference type="EMBL" id="OAQ28834.1"/>
    </source>
</evidence>
<evidence type="ECO:0000256" key="1">
    <source>
        <dbReference type="SAM" id="MobiDB-lite"/>
    </source>
</evidence>
<feature type="compositionally biased region" description="Basic and acidic residues" evidence="1">
    <location>
        <begin position="222"/>
        <end position="244"/>
    </location>
</feature>
<dbReference type="GO" id="GO:0042795">
    <property type="term" value="P:snRNA transcription by RNA polymerase II"/>
    <property type="evidence" value="ECO:0007669"/>
    <property type="project" value="TreeGrafter"/>
</dbReference>
<dbReference type="EMBL" id="KV442045">
    <property type="protein sequence ID" value="OAQ28834.1"/>
    <property type="molecule type" value="Genomic_DNA"/>
</dbReference>
<dbReference type="Proteomes" id="UP000078512">
    <property type="component" value="Unassembled WGS sequence"/>
</dbReference>
<accession>A0A197JX33</accession>
<feature type="compositionally biased region" description="Basic and acidic residues" evidence="1">
    <location>
        <begin position="1"/>
        <end position="21"/>
    </location>
</feature>
<feature type="region of interest" description="Disordered" evidence="1">
    <location>
        <begin position="196"/>
        <end position="291"/>
    </location>
</feature>
<dbReference type="GO" id="GO:0045945">
    <property type="term" value="P:positive regulation of transcription by RNA polymerase III"/>
    <property type="evidence" value="ECO:0007669"/>
    <property type="project" value="TreeGrafter"/>
</dbReference>
<organism evidence="2 3">
    <name type="scientific">Linnemannia elongata AG-77</name>
    <dbReference type="NCBI Taxonomy" id="1314771"/>
    <lineage>
        <taxon>Eukaryota</taxon>
        <taxon>Fungi</taxon>
        <taxon>Fungi incertae sedis</taxon>
        <taxon>Mucoromycota</taxon>
        <taxon>Mortierellomycotina</taxon>
        <taxon>Mortierellomycetes</taxon>
        <taxon>Mortierellales</taxon>
        <taxon>Mortierellaceae</taxon>
        <taxon>Linnemannia</taxon>
    </lineage>
</organism>
<name>A0A197JX33_9FUNG</name>
<feature type="region of interest" description="Disordered" evidence="1">
    <location>
        <begin position="1"/>
        <end position="29"/>
    </location>
</feature>
<sequence>MLSRAQTEEPKTGAAEAKSDKPAAALRRRGLLQRTGKICPVSLAKPILPTDENGVPYEKTIDVVDSYWNHSASPAPVTDRRRGPMPFKRPAASVAKDPVAKDFVKEQNVHVALASSTMVALAKTLPSLANEWEIPVTVVLEEDAAGVMQKRIYVDKPLIPKRMTTLEITQAFYDGALKKLSLVGSSSSDVSVLEPQQDNTAGAGTSASTSTQPQSSQAPVVEQKDVEMHDVTDKVEGAKSPKDVEMEEAEKTSSPSESLAATATTDKDGKDDDEDVGVLGSRSSGKAAEEGSTDNFEYSLWTFGNMRLLIRNRLHGYLNNTVPHRQVVIKSILDYAPDIGVAEPGKSTMAGWWMATWVRDDRLLALGRVDVSKNQFVRYPDQLPPTYRTDNPLGGAFSDLPSISIKDTSALKVQDREIWDWIKPNMRLIHYILGKLQLLGPGQYILTHKRHDVSANIYRAVKSSSGEQAPRSKDESHSSSSSSAAAQHKGQYDLHAAHASSPQPLSDAKVESSGGLSSGGGSSGGGADDDLLLRWIGTPDQIPGTFPYEPESDTSFKKGKRGRGGGGAGRGNKRKKGKAATKKAGAATVE</sequence>
<protein>
    <recommendedName>
        <fullName evidence="4">Little elongation complex subunit 2 C-terminal domain-containing protein</fullName>
    </recommendedName>
</protein>
<evidence type="ECO:0000313" key="3">
    <source>
        <dbReference type="Proteomes" id="UP000078512"/>
    </source>
</evidence>
<keyword evidence="3" id="KW-1185">Reference proteome</keyword>
<evidence type="ECO:0008006" key="4">
    <source>
        <dbReference type="Google" id="ProtNLM"/>
    </source>
</evidence>